<protein>
    <submittedName>
        <fullName evidence="2">MarR family transcriptional regulator</fullName>
    </submittedName>
</protein>
<dbReference type="InterPro" id="IPR036390">
    <property type="entry name" value="WH_DNA-bd_sf"/>
</dbReference>
<organism evidence="2 3">
    <name type="scientific">Ilyomonas limi</name>
    <dbReference type="NCBI Taxonomy" id="2575867"/>
    <lineage>
        <taxon>Bacteria</taxon>
        <taxon>Pseudomonadati</taxon>
        <taxon>Bacteroidota</taxon>
        <taxon>Chitinophagia</taxon>
        <taxon>Chitinophagales</taxon>
        <taxon>Chitinophagaceae</taxon>
        <taxon>Ilyomonas</taxon>
    </lineage>
</organism>
<dbReference type="InterPro" id="IPR039422">
    <property type="entry name" value="MarR/SlyA-like"/>
</dbReference>
<comment type="caution">
    <text evidence="2">The sequence shown here is derived from an EMBL/GenBank/DDBJ whole genome shotgun (WGS) entry which is preliminary data.</text>
</comment>
<evidence type="ECO:0000313" key="2">
    <source>
        <dbReference type="EMBL" id="TKK67490.1"/>
    </source>
</evidence>
<dbReference type="PRINTS" id="PR00598">
    <property type="entry name" value="HTHMARR"/>
</dbReference>
<dbReference type="AlphaFoldDB" id="A0A4U3KYC0"/>
<dbReference type="EMBL" id="SZQL01000011">
    <property type="protein sequence ID" value="TKK67490.1"/>
    <property type="molecule type" value="Genomic_DNA"/>
</dbReference>
<accession>A0A4U3KYC0</accession>
<proteinExistence type="predicted"/>
<gene>
    <name evidence="2" type="ORF">FC093_14465</name>
</gene>
<dbReference type="SUPFAM" id="SSF46785">
    <property type="entry name" value="Winged helix' DNA-binding domain"/>
    <property type="match status" value="1"/>
</dbReference>
<evidence type="ECO:0000259" key="1">
    <source>
        <dbReference type="PROSITE" id="PS50995"/>
    </source>
</evidence>
<dbReference type="Pfam" id="PF01047">
    <property type="entry name" value="MarR"/>
    <property type="match status" value="1"/>
</dbReference>
<dbReference type="GO" id="GO:0003700">
    <property type="term" value="F:DNA-binding transcription factor activity"/>
    <property type="evidence" value="ECO:0007669"/>
    <property type="project" value="InterPro"/>
</dbReference>
<reference evidence="2 3" key="1">
    <citation type="submission" date="2019-05" db="EMBL/GenBank/DDBJ databases">
        <title>Panacibacter sp. strain 17mud1-8 Genome sequencing and assembly.</title>
        <authorList>
            <person name="Chhetri G."/>
        </authorList>
    </citation>
    <scope>NUCLEOTIDE SEQUENCE [LARGE SCALE GENOMIC DNA]</scope>
    <source>
        <strain evidence="2 3">17mud1-8</strain>
    </source>
</reference>
<dbReference type="InterPro" id="IPR000835">
    <property type="entry name" value="HTH_MarR-typ"/>
</dbReference>
<dbReference type="InterPro" id="IPR036388">
    <property type="entry name" value="WH-like_DNA-bd_sf"/>
</dbReference>
<dbReference type="PANTHER" id="PTHR33164:SF43">
    <property type="entry name" value="HTH-TYPE TRANSCRIPTIONAL REPRESSOR YETL"/>
    <property type="match status" value="1"/>
</dbReference>
<dbReference type="Gene3D" id="1.10.10.10">
    <property type="entry name" value="Winged helix-like DNA-binding domain superfamily/Winged helix DNA-binding domain"/>
    <property type="match status" value="1"/>
</dbReference>
<dbReference type="PANTHER" id="PTHR33164">
    <property type="entry name" value="TRANSCRIPTIONAL REGULATOR, MARR FAMILY"/>
    <property type="match status" value="1"/>
</dbReference>
<dbReference type="Proteomes" id="UP000305848">
    <property type="component" value="Unassembled WGS sequence"/>
</dbReference>
<evidence type="ECO:0000313" key="3">
    <source>
        <dbReference type="Proteomes" id="UP000305848"/>
    </source>
</evidence>
<keyword evidence="3" id="KW-1185">Reference proteome</keyword>
<dbReference type="SMART" id="SM00347">
    <property type="entry name" value="HTH_MARR"/>
    <property type="match status" value="1"/>
</dbReference>
<name>A0A4U3KYC0_9BACT</name>
<dbReference type="PROSITE" id="PS50995">
    <property type="entry name" value="HTH_MARR_2"/>
    <property type="match status" value="1"/>
</dbReference>
<dbReference type="OrthoDB" id="763883at2"/>
<feature type="domain" description="HTH marR-type" evidence="1">
    <location>
        <begin position="25"/>
        <end position="158"/>
    </location>
</feature>
<sequence>MHVYTYICIVKLEDAIQSHNFTSEKQKAGLHILFTAYQLKCEVSAILKPFDLTAEQYNVLRILKGKHPQNMCVKDIAGRMIERSSNVPRIIDRLVYKKLVKRSQSKEDKRETMMILTDKGLALLESSSQKMNETFDGILRLSNEESKILNDLLEKVNKEQ</sequence>
<dbReference type="GO" id="GO:0006950">
    <property type="term" value="P:response to stress"/>
    <property type="evidence" value="ECO:0007669"/>
    <property type="project" value="TreeGrafter"/>
</dbReference>